<evidence type="ECO:0008006" key="5">
    <source>
        <dbReference type="Google" id="ProtNLM"/>
    </source>
</evidence>
<reference evidence="4" key="1">
    <citation type="submission" date="2018-11" db="EMBL/GenBank/DDBJ databases">
        <title>FDA dAtabase for Regulatory Grade micrObial Sequences (FDA-ARGOS): Supporting development and validation of Infectious Disease Dx tests.</title>
        <authorList>
            <person name="Goldberg B."/>
            <person name="Campos J."/>
            <person name="Tallon L."/>
            <person name="Sadzewicz L."/>
            <person name="Zhao X."/>
            <person name="Vavikolanu K."/>
            <person name="Mehta A."/>
            <person name="Aluvathingal J."/>
            <person name="Nadendla S."/>
            <person name="Geyer C."/>
            <person name="Nandy P."/>
            <person name="Yan Y."/>
            <person name="Sichtig H."/>
        </authorList>
    </citation>
    <scope>NUCLEOTIDE SEQUENCE [LARGE SCALE GENOMIC DNA]</scope>
    <source>
        <strain evidence="4">FDAARGOS_614</strain>
    </source>
</reference>
<evidence type="ECO:0000313" key="4">
    <source>
        <dbReference type="Proteomes" id="UP000270411"/>
    </source>
</evidence>
<protein>
    <recommendedName>
        <fullName evidence="5">Lipopolysaccharide biosynthesis protein</fullName>
    </recommendedName>
</protein>
<accession>A0A3G8GZF7</accession>
<dbReference type="Proteomes" id="UP000270411">
    <property type="component" value="Chromosome 1"/>
</dbReference>
<keyword evidence="2" id="KW-0472">Membrane</keyword>
<dbReference type="EMBL" id="CP033969">
    <property type="protein sequence ID" value="AZG13631.1"/>
    <property type="molecule type" value="Genomic_DNA"/>
</dbReference>
<dbReference type="PANTHER" id="PTHR32309:SF31">
    <property type="entry name" value="CAPSULAR EXOPOLYSACCHARIDE FAMILY"/>
    <property type="match status" value="1"/>
</dbReference>
<dbReference type="RefSeq" id="WP_124683485.1">
    <property type="nucleotide sequence ID" value="NZ_CP033969.1"/>
</dbReference>
<name>A0A3G8GZF7_9BURK</name>
<feature type="coiled-coil region" evidence="1">
    <location>
        <begin position="160"/>
        <end position="187"/>
    </location>
</feature>
<dbReference type="OrthoDB" id="8926499at2"/>
<dbReference type="PANTHER" id="PTHR32309">
    <property type="entry name" value="TYROSINE-PROTEIN KINASE"/>
    <property type="match status" value="1"/>
</dbReference>
<sequence length="280" mass="30690">MQDRPRTQNTIFADLRLAYARSIRIVVVTAIIGAIVGFALFQLHEPRWTAKMLVKLGQVTAFVDAGVAIKPLDSQLTTVELVNQPNYRFGVLDAVGLPKPYEGHAESTLVFESLRATPGRGADLVAVQVNANSPEQAKKVLSASYALLTREHTNMFNDAVDRMKKDLADTNARLAAAEEEYAKVFDAMKTSQAREGTAMRDLFATNIAATVSRQVLDLQRRKTQLEYSLEPVRTYPSRLVDAPYVPTAPTSPGRTVYIGLGALVGIIFGIALTVLSRLRS</sequence>
<organism evidence="3 4">
    <name type="scientific">Cupriavidus pauculus</name>
    <dbReference type="NCBI Taxonomy" id="82633"/>
    <lineage>
        <taxon>Bacteria</taxon>
        <taxon>Pseudomonadati</taxon>
        <taxon>Pseudomonadota</taxon>
        <taxon>Betaproteobacteria</taxon>
        <taxon>Burkholderiales</taxon>
        <taxon>Burkholderiaceae</taxon>
        <taxon>Cupriavidus</taxon>
    </lineage>
</organism>
<keyword evidence="2" id="KW-0812">Transmembrane</keyword>
<feature type="transmembrane region" description="Helical" evidence="2">
    <location>
        <begin position="256"/>
        <end position="275"/>
    </location>
</feature>
<dbReference type="KEGG" id="cpau:EHF44_09305"/>
<evidence type="ECO:0000256" key="1">
    <source>
        <dbReference type="SAM" id="Coils"/>
    </source>
</evidence>
<keyword evidence="1" id="KW-0175">Coiled coil</keyword>
<dbReference type="InterPro" id="IPR050445">
    <property type="entry name" value="Bact_polysacc_biosynth/exp"/>
</dbReference>
<dbReference type="AlphaFoldDB" id="A0A3G8GZF7"/>
<proteinExistence type="predicted"/>
<feature type="transmembrane region" description="Helical" evidence="2">
    <location>
        <begin position="21"/>
        <end position="41"/>
    </location>
</feature>
<evidence type="ECO:0000256" key="2">
    <source>
        <dbReference type="SAM" id="Phobius"/>
    </source>
</evidence>
<gene>
    <name evidence="3" type="ORF">EHF44_09305</name>
</gene>
<evidence type="ECO:0000313" key="3">
    <source>
        <dbReference type="EMBL" id="AZG13631.1"/>
    </source>
</evidence>
<keyword evidence="2" id="KW-1133">Transmembrane helix</keyword>